<evidence type="ECO:0000256" key="1">
    <source>
        <dbReference type="SAM" id="MobiDB-lite"/>
    </source>
</evidence>
<name>A0AAN6UK45_9PEZI</name>
<proteinExistence type="predicted"/>
<protein>
    <submittedName>
        <fullName evidence="2">Uncharacterized protein</fullName>
    </submittedName>
</protein>
<dbReference type="Proteomes" id="UP001304895">
    <property type="component" value="Unassembled WGS sequence"/>
</dbReference>
<evidence type="ECO:0000313" key="3">
    <source>
        <dbReference type="Proteomes" id="UP001304895"/>
    </source>
</evidence>
<feature type="region of interest" description="Disordered" evidence="1">
    <location>
        <begin position="198"/>
        <end position="255"/>
    </location>
</feature>
<dbReference type="EMBL" id="MU853408">
    <property type="protein sequence ID" value="KAK4134492.1"/>
    <property type="molecule type" value="Genomic_DNA"/>
</dbReference>
<comment type="caution">
    <text evidence="2">The sequence shown here is derived from an EMBL/GenBank/DDBJ whole genome shotgun (WGS) entry which is preliminary data.</text>
</comment>
<accession>A0AAN6UK45</accession>
<gene>
    <name evidence="2" type="ORF">BT67DRAFT_455856</name>
</gene>
<reference evidence="2" key="1">
    <citation type="journal article" date="2023" name="Mol. Phylogenet. Evol.">
        <title>Genome-scale phylogeny and comparative genomics of the fungal order Sordariales.</title>
        <authorList>
            <person name="Hensen N."/>
            <person name="Bonometti L."/>
            <person name="Westerberg I."/>
            <person name="Brannstrom I.O."/>
            <person name="Guillou S."/>
            <person name="Cros-Aarteil S."/>
            <person name="Calhoun S."/>
            <person name="Haridas S."/>
            <person name="Kuo A."/>
            <person name="Mondo S."/>
            <person name="Pangilinan J."/>
            <person name="Riley R."/>
            <person name="LaButti K."/>
            <person name="Andreopoulos B."/>
            <person name="Lipzen A."/>
            <person name="Chen C."/>
            <person name="Yan M."/>
            <person name="Daum C."/>
            <person name="Ng V."/>
            <person name="Clum A."/>
            <person name="Steindorff A."/>
            <person name="Ohm R.A."/>
            <person name="Martin F."/>
            <person name="Silar P."/>
            <person name="Natvig D.O."/>
            <person name="Lalanne C."/>
            <person name="Gautier V."/>
            <person name="Ament-Velasquez S.L."/>
            <person name="Kruys A."/>
            <person name="Hutchinson M.I."/>
            <person name="Powell A.J."/>
            <person name="Barry K."/>
            <person name="Miller A.N."/>
            <person name="Grigoriev I.V."/>
            <person name="Debuchy R."/>
            <person name="Gladieux P."/>
            <person name="Hiltunen Thoren M."/>
            <person name="Johannesson H."/>
        </authorList>
    </citation>
    <scope>NUCLEOTIDE SEQUENCE</scope>
    <source>
        <strain evidence="2">CBS 123565</strain>
    </source>
</reference>
<keyword evidence="3" id="KW-1185">Reference proteome</keyword>
<dbReference type="AlphaFoldDB" id="A0AAN6UK45"/>
<feature type="compositionally biased region" description="Low complexity" evidence="1">
    <location>
        <begin position="233"/>
        <end position="244"/>
    </location>
</feature>
<organism evidence="2 3">
    <name type="scientific">Trichocladium antarcticum</name>
    <dbReference type="NCBI Taxonomy" id="1450529"/>
    <lineage>
        <taxon>Eukaryota</taxon>
        <taxon>Fungi</taxon>
        <taxon>Dikarya</taxon>
        <taxon>Ascomycota</taxon>
        <taxon>Pezizomycotina</taxon>
        <taxon>Sordariomycetes</taxon>
        <taxon>Sordariomycetidae</taxon>
        <taxon>Sordariales</taxon>
        <taxon>Chaetomiaceae</taxon>
        <taxon>Trichocladium</taxon>
    </lineage>
</organism>
<reference evidence="2" key="2">
    <citation type="submission" date="2023-05" db="EMBL/GenBank/DDBJ databases">
        <authorList>
            <consortium name="Lawrence Berkeley National Laboratory"/>
            <person name="Steindorff A."/>
            <person name="Hensen N."/>
            <person name="Bonometti L."/>
            <person name="Westerberg I."/>
            <person name="Brannstrom I.O."/>
            <person name="Guillou S."/>
            <person name="Cros-Aarteil S."/>
            <person name="Calhoun S."/>
            <person name="Haridas S."/>
            <person name="Kuo A."/>
            <person name="Mondo S."/>
            <person name="Pangilinan J."/>
            <person name="Riley R."/>
            <person name="Labutti K."/>
            <person name="Andreopoulos B."/>
            <person name="Lipzen A."/>
            <person name="Chen C."/>
            <person name="Yanf M."/>
            <person name="Daum C."/>
            <person name="Ng V."/>
            <person name="Clum A."/>
            <person name="Ohm R."/>
            <person name="Martin F."/>
            <person name="Silar P."/>
            <person name="Natvig D."/>
            <person name="Lalanne C."/>
            <person name="Gautier V."/>
            <person name="Ament-Velasquez S.L."/>
            <person name="Kruys A."/>
            <person name="Hutchinson M.I."/>
            <person name="Powell A.J."/>
            <person name="Barry K."/>
            <person name="Miller A.N."/>
            <person name="Grigoriev I.V."/>
            <person name="Debuchy R."/>
            <person name="Gladieux P."/>
            <person name="Thoren M.H."/>
            <person name="Johannesson H."/>
        </authorList>
    </citation>
    <scope>NUCLEOTIDE SEQUENCE</scope>
    <source>
        <strain evidence="2">CBS 123565</strain>
    </source>
</reference>
<evidence type="ECO:0000313" key="2">
    <source>
        <dbReference type="EMBL" id="KAK4134492.1"/>
    </source>
</evidence>
<sequence>MSSSYQTAANGKAAHWGPSRTQIQWREGDIAFLLPAGQYSPSDRLALLKGHGKGHLDEKATGHPIIILCRLSEKSDHVLATTVSAYSSGPGNNFLAPWKQTYHRSKNPLDFLSFEGSERVNNKIPALHLEGGSWAKPKTSWVYSQSIFVVPVSVLCRYNKACGKQLRVRPDSLDFLRRHMEQRCRTWAIRQRDLRAAEQGAPPAQFASASSWRAPSQTTLPPPPNPPAPAAPPTWLGAAGAGPAQSKSWASIAAK</sequence>
<feature type="compositionally biased region" description="Pro residues" evidence="1">
    <location>
        <begin position="220"/>
        <end position="232"/>
    </location>
</feature>